<dbReference type="Proteomes" id="UP001139981">
    <property type="component" value="Unassembled WGS sequence"/>
</dbReference>
<proteinExistence type="predicted"/>
<protein>
    <submittedName>
        <fullName evidence="1">Uncharacterized protein</fullName>
    </submittedName>
</protein>
<reference evidence="1" key="1">
    <citation type="submission" date="2022-07" db="EMBL/GenBank/DDBJ databases">
        <title>Phylogenomic reconstructions and comparative analyses of Kickxellomycotina fungi.</title>
        <authorList>
            <person name="Reynolds N.K."/>
            <person name="Stajich J.E."/>
            <person name="Barry K."/>
            <person name="Grigoriev I.V."/>
            <person name="Crous P."/>
            <person name="Smith M.E."/>
        </authorList>
    </citation>
    <scope>NUCLEOTIDE SEQUENCE</scope>
    <source>
        <strain evidence="1">CBS 190363</strain>
    </source>
</reference>
<keyword evidence="2" id="KW-1185">Reference proteome</keyword>
<comment type="caution">
    <text evidence="1">The sequence shown here is derived from an EMBL/GenBank/DDBJ whole genome shotgun (WGS) entry which is preliminary data.</text>
</comment>
<organism evidence="1 2">
    <name type="scientific">Coemansia aciculifera</name>
    <dbReference type="NCBI Taxonomy" id="417176"/>
    <lineage>
        <taxon>Eukaryota</taxon>
        <taxon>Fungi</taxon>
        <taxon>Fungi incertae sedis</taxon>
        <taxon>Zoopagomycota</taxon>
        <taxon>Kickxellomycotina</taxon>
        <taxon>Kickxellomycetes</taxon>
        <taxon>Kickxellales</taxon>
        <taxon>Kickxellaceae</taxon>
        <taxon>Coemansia</taxon>
    </lineage>
</organism>
<name>A0ACC1M5Q6_9FUNG</name>
<evidence type="ECO:0000313" key="2">
    <source>
        <dbReference type="Proteomes" id="UP001139981"/>
    </source>
</evidence>
<accession>A0ACC1M5Q6</accession>
<evidence type="ECO:0000313" key="1">
    <source>
        <dbReference type="EMBL" id="KAJ2896364.1"/>
    </source>
</evidence>
<dbReference type="EMBL" id="JANBVB010000203">
    <property type="protein sequence ID" value="KAJ2896364.1"/>
    <property type="molecule type" value="Genomic_DNA"/>
</dbReference>
<sequence>MTVTPLTSDDAETFADAPSSYTLHKNPPPPRSTATLAAHRLGSSPYPALLLSALNLAALPHARKSIRGYPSVMQCNSYTAIFAIAAYALSSNDVNNGSGLAASWSAIWMFFNARNAFKTRQVMPIAMTGVIAAVGSLYGYRFATLGRE</sequence>
<gene>
    <name evidence="1" type="ORF">IWW38_002048</name>
</gene>